<gene>
    <name evidence="3" type="ORF">D1B32_20670</name>
</gene>
<dbReference type="RefSeq" id="WP_095313250.1">
    <property type="nucleotide sequence ID" value="NZ_JAMAWL010000002.1"/>
</dbReference>
<name>A0A417YB74_9BACI</name>
<feature type="transmembrane region" description="Helical" evidence="2">
    <location>
        <begin position="6"/>
        <end position="29"/>
    </location>
</feature>
<sequence>MSTKKLLIIVGIFFIFLFIAVPAGFLYVLNNGNPYTKYLVNKHVPTRLEEMGYTEDQMEEAHYVEPKHLTNTDYYQGHYMVVFKDEPNITYYYGVTKKGKQVQQFCDKDILSADGVTESFEGETKYSEKECQHSLDNRGKIE</sequence>
<protein>
    <submittedName>
        <fullName evidence="3">DUF3139 domain-containing protein</fullName>
    </submittedName>
</protein>
<accession>A0A417YB74</accession>
<evidence type="ECO:0000313" key="4">
    <source>
        <dbReference type="Proteomes" id="UP000285456"/>
    </source>
</evidence>
<keyword evidence="2" id="KW-0472">Membrane</keyword>
<keyword evidence="2" id="KW-1133">Transmembrane helix</keyword>
<feature type="region of interest" description="Disordered" evidence="1">
    <location>
        <begin position="122"/>
        <end position="142"/>
    </location>
</feature>
<evidence type="ECO:0000256" key="1">
    <source>
        <dbReference type="SAM" id="MobiDB-lite"/>
    </source>
</evidence>
<dbReference type="Proteomes" id="UP000285456">
    <property type="component" value="Unassembled WGS sequence"/>
</dbReference>
<evidence type="ECO:0000313" key="3">
    <source>
        <dbReference type="EMBL" id="RHW29766.1"/>
    </source>
</evidence>
<proteinExistence type="predicted"/>
<dbReference type="OrthoDB" id="2884721at2"/>
<dbReference type="InterPro" id="IPR021486">
    <property type="entry name" value="DUF3139"/>
</dbReference>
<dbReference type="EMBL" id="QWEH01000020">
    <property type="protein sequence ID" value="RHW29766.1"/>
    <property type="molecule type" value="Genomic_DNA"/>
</dbReference>
<dbReference type="Pfam" id="PF11337">
    <property type="entry name" value="DUF3139"/>
    <property type="match status" value="1"/>
</dbReference>
<organism evidence="3 4">
    <name type="scientific">Oceanobacillus profundus</name>
    <dbReference type="NCBI Taxonomy" id="372463"/>
    <lineage>
        <taxon>Bacteria</taxon>
        <taxon>Bacillati</taxon>
        <taxon>Bacillota</taxon>
        <taxon>Bacilli</taxon>
        <taxon>Bacillales</taxon>
        <taxon>Bacillaceae</taxon>
        <taxon>Oceanobacillus</taxon>
    </lineage>
</organism>
<keyword evidence="2" id="KW-0812">Transmembrane</keyword>
<dbReference type="AlphaFoldDB" id="A0A417YB74"/>
<evidence type="ECO:0000256" key="2">
    <source>
        <dbReference type="SAM" id="Phobius"/>
    </source>
</evidence>
<reference evidence="3 4" key="1">
    <citation type="journal article" date="2007" name="Int. J. Syst. Evol. Microbiol.">
        <title>Oceanobacillus profundus sp. nov., isolated from a deep-sea sediment core.</title>
        <authorList>
            <person name="Kim Y.G."/>
            <person name="Choi D.H."/>
            <person name="Hyun S."/>
            <person name="Cho B.C."/>
        </authorList>
    </citation>
    <scope>NUCLEOTIDE SEQUENCE [LARGE SCALE GENOMIC DNA]</scope>
    <source>
        <strain evidence="3 4">DSM 18246</strain>
    </source>
</reference>
<keyword evidence="4" id="KW-1185">Reference proteome</keyword>
<comment type="caution">
    <text evidence="3">The sequence shown here is derived from an EMBL/GenBank/DDBJ whole genome shotgun (WGS) entry which is preliminary data.</text>
</comment>